<comment type="caution">
    <text evidence="1">The sequence shown here is derived from an EMBL/GenBank/DDBJ whole genome shotgun (WGS) entry which is preliminary data.</text>
</comment>
<accession>A0ABD1H9Z2</accession>
<dbReference type="Proteomes" id="UP001567538">
    <property type="component" value="Unassembled WGS sequence"/>
</dbReference>
<evidence type="ECO:0000313" key="1">
    <source>
        <dbReference type="EMBL" id="KAL1552815.1"/>
    </source>
</evidence>
<proteinExistence type="predicted"/>
<name>A0ABD1H9Z2_SALDI</name>
<sequence length="133" mass="14629">MPGLTEKPLQNTNILHATGGDAEQTMPYMCSSGSNNSTTRTRPTILPDFGQVYSFIGSVFDPNVTGHLQKLKKMDPIDIETVLLLMRNLSVNLASRDFEDHRRVLSSYEIDPKKDNAFHVTGSILCSQSEGAG</sequence>
<evidence type="ECO:0000313" key="2">
    <source>
        <dbReference type="Proteomes" id="UP001567538"/>
    </source>
</evidence>
<dbReference type="AlphaFoldDB" id="A0ABD1H9Z2"/>
<organism evidence="1 2">
    <name type="scientific">Salvia divinorum</name>
    <name type="common">Maria pastora</name>
    <name type="synonym">Diviner's sage</name>
    <dbReference type="NCBI Taxonomy" id="28513"/>
    <lineage>
        <taxon>Eukaryota</taxon>
        <taxon>Viridiplantae</taxon>
        <taxon>Streptophyta</taxon>
        <taxon>Embryophyta</taxon>
        <taxon>Tracheophyta</taxon>
        <taxon>Spermatophyta</taxon>
        <taxon>Magnoliopsida</taxon>
        <taxon>eudicotyledons</taxon>
        <taxon>Gunneridae</taxon>
        <taxon>Pentapetalae</taxon>
        <taxon>asterids</taxon>
        <taxon>lamiids</taxon>
        <taxon>Lamiales</taxon>
        <taxon>Lamiaceae</taxon>
        <taxon>Nepetoideae</taxon>
        <taxon>Mentheae</taxon>
        <taxon>Salviinae</taxon>
        <taxon>Salvia</taxon>
        <taxon>Salvia subgen. Calosphace</taxon>
    </lineage>
</organism>
<dbReference type="Pfam" id="PF24904">
    <property type="entry name" value="RVE6"/>
    <property type="match status" value="1"/>
</dbReference>
<reference evidence="1 2" key="1">
    <citation type="submission" date="2024-06" db="EMBL/GenBank/DDBJ databases">
        <title>A chromosome level genome sequence of Diviner's sage (Salvia divinorum).</title>
        <authorList>
            <person name="Ford S.A."/>
            <person name="Ro D.-K."/>
            <person name="Ness R.W."/>
            <person name="Phillips M.A."/>
        </authorList>
    </citation>
    <scope>NUCLEOTIDE SEQUENCE [LARGE SCALE GENOMIC DNA]</scope>
    <source>
        <strain evidence="1">SAF-2024a</strain>
        <tissue evidence="1">Leaf</tissue>
    </source>
</reference>
<protein>
    <submittedName>
        <fullName evidence="1">Protein REVEILLE 6</fullName>
    </submittedName>
</protein>
<dbReference type="EMBL" id="JBEAFC010000006">
    <property type="protein sequence ID" value="KAL1552815.1"/>
    <property type="molecule type" value="Genomic_DNA"/>
</dbReference>
<keyword evidence="2" id="KW-1185">Reference proteome</keyword>
<gene>
    <name evidence="1" type="primary">RVE6</name>
    <name evidence="1" type="ORF">AAHA92_13571</name>
</gene>